<dbReference type="Proteomes" id="UP000830395">
    <property type="component" value="Chromosome 18"/>
</dbReference>
<protein>
    <submittedName>
        <fullName evidence="1">Uncharacterized protein</fullName>
    </submittedName>
</protein>
<accession>A0ACC5Z4Y8</accession>
<proteinExistence type="predicted"/>
<organism evidence="1 2">
    <name type="scientific">Pangasius djambal</name>
    <dbReference type="NCBI Taxonomy" id="1691987"/>
    <lineage>
        <taxon>Eukaryota</taxon>
        <taxon>Metazoa</taxon>
        <taxon>Chordata</taxon>
        <taxon>Craniata</taxon>
        <taxon>Vertebrata</taxon>
        <taxon>Euteleostomi</taxon>
        <taxon>Actinopterygii</taxon>
        <taxon>Neopterygii</taxon>
        <taxon>Teleostei</taxon>
        <taxon>Ostariophysi</taxon>
        <taxon>Siluriformes</taxon>
        <taxon>Pangasiidae</taxon>
        <taxon>Pangasius</taxon>
    </lineage>
</organism>
<name>A0ACC5Z4Y8_9TELE</name>
<sequence length="292" mass="33226">MNMRPLQTRIFQQYLCSVKEQDLSCRMAMFRRFTRANLCAPGAYGRWNASQLGVQLQHRSITASNFVKNSFPRLFSSLNVYDEAFLKAAEKPELFWSETAHNLTWFQTWTKTLDCTDKVFPKWFVGGELNMCYNAVDRHVDDGRGDQTAIIHDSPVTHSKQTISYRELLDQVSKLAGVFVKHGVKKGDMVVIYMPMVPQAMFTMLACARIGAPHSLIFGGFASKELSIRIDHAKPKLLVTASFGIEPGRRVDYIPLVEKALELSSHKPHKVLIYNRPGMVRSSLPQKHHHSL</sequence>
<dbReference type="EMBL" id="CM040992">
    <property type="protein sequence ID" value="MCJ8742922.1"/>
    <property type="molecule type" value="Genomic_DNA"/>
</dbReference>
<evidence type="ECO:0000313" key="2">
    <source>
        <dbReference type="Proteomes" id="UP000830395"/>
    </source>
</evidence>
<evidence type="ECO:0000313" key="1">
    <source>
        <dbReference type="EMBL" id="MCJ8742922.1"/>
    </source>
</evidence>
<reference evidence="1" key="1">
    <citation type="submission" date="2020-02" db="EMBL/GenBank/DDBJ databases">
        <title>Genome sequencing of the panga catfish, Pangasius djambal.</title>
        <authorList>
            <person name="Wen M."/>
            <person name="Zahm M."/>
            <person name="Roques C."/>
            <person name="Cabau C."/>
            <person name="Klopp C."/>
            <person name="Donnadieu C."/>
            <person name="Jouanno E."/>
            <person name="Avarre J.-C."/>
            <person name="Campet M."/>
            <person name="Ha T."/>
            <person name="Dugue R."/>
            <person name="Lampietro C."/>
            <person name="Louis A."/>
            <person name="Herpin A."/>
            <person name="Echchiki A."/>
            <person name="Berthelot C."/>
            <person name="Parey E."/>
            <person name="Roest-Crollius H."/>
            <person name="Braasch I."/>
            <person name="Postlethwait J.H."/>
            <person name="Bobe J."/>
            <person name="Montfort J."/>
            <person name="Bouchez O."/>
            <person name="Begum T."/>
            <person name="Schartl M."/>
            <person name="Gustiano R."/>
            <person name="Guiguen Y."/>
        </authorList>
    </citation>
    <scope>NUCLEOTIDE SEQUENCE</scope>
    <source>
        <strain evidence="1">Pdj_M5554</strain>
    </source>
</reference>
<gene>
    <name evidence="1" type="ORF">PDJAM_G00087890</name>
</gene>
<keyword evidence="2" id="KW-1185">Reference proteome</keyword>
<comment type="caution">
    <text evidence="1">The sequence shown here is derived from an EMBL/GenBank/DDBJ whole genome shotgun (WGS) entry which is preliminary data.</text>
</comment>